<evidence type="ECO:0000256" key="1">
    <source>
        <dbReference type="ARBA" id="ARBA00004141"/>
    </source>
</evidence>
<comment type="similarity">
    <text evidence="2">Belongs to the major facilitator superfamily. Monocarboxylate porter (TC 2.A.1.13) family.</text>
</comment>
<dbReference type="InterPro" id="IPR036259">
    <property type="entry name" value="MFS_trans_sf"/>
</dbReference>
<feature type="transmembrane region" description="Helical" evidence="3">
    <location>
        <begin position="52"/>
        <end position="73"/>
    </location>
</feature>
<evidence type="ECO:0000313" key="5">
    <source>
        <dbReference type="Proteomes" id="UP000664203"/>
    </source>
</evidence>
<gene>
    <name evidence="4" type="ORF">ALECFALPRED_000642</name>
</gene>
<feature type="transmembrane region" description="Helical" evidence="3">
    <location>
        <begin position="120"/>
        <end position="140"/>
    </location>
</feature>
<dbReference type="Pfam" id="PF07690">
    <property type="entry name" value="MFS_1"/>
    <property type="match status" value="1"/>
</dbReference>
<feature type="transmembrane region" description="Helical" evidence="3">
    <location>
        <begin position="238"/>
        <end position="256"/>
    </location>
</feature>
<evidence type="ECO:0000256" key="2">
    <source>
        <dbReference type="ARBA" id="ARBA00006727"/>
    </source>
</evidence>
<evidence type="ECO:0000313" key="4">
    <source>
        <dbReference type="EMBL" id="CAF9918312.1"/>
    </source>
</evidence>
<dbReference type="OrthoDB" id="6509908at2759"/>
<dbReference type="GO" id="GO:0022857">
    <property type="term" value="F:transmembrane transporter activity"/>
    <property type="evidence" value="ECO:0007669"/>
    <property type="project" value="InterPro"/>
</dbReference>
<comment type="subcellular location">
    <subcellularLocation>
        <location evidence="1">Membrane</location>
        <topology evidence="1">Multi-pass membrane protein</topology>
    </subcellularLocation>
</comment>
<accession>A0A8H3F4F3</accession>
<evidence type="ECO:0000256" key="3">
    <source>
        <dbReference type="SAM" id="Phobius"/>
    </source>
</evidence>
<feature type="transmembrane region" description="Helical" evidence="3">
    <location>
        <begin position="334"/>
        <end position="355"/>
    </location>
</feature>
<dbReference type="GO" id="GO:0016020">
    <property type="term" value="C:membrane"/>
    <property type="evidence" value="ECO:0007669"/>
    <property type="project" value="UniProtKB-SubCell"/>
</dbReference>
<keyword evidence="3" id="KW-0472">Membrane</keyword>
<sequence length="371" mass="39974">MSFGTFFRYYDDNLLLEATDTTIGLIGGTQAFIVLLLSLIVGRLLDAEFHRVIVGVGGFLIWLGYFCLSFNTLQKAENQGSYGLIIVTQSIIAGAGEETVSSMSYGRADILVEWFPQHKYIAVGITSAGAAVGGLAYPLATSYFITEHGFPAGIRLVSAIIGGVSAMCFIFGASNPATKRRPLSYVFKMSTWIDAKAFKNLLYLTYSVGVGFTFLAFYPLLFHITEWAERERFEGIKVVWFLTMVNGCSIIGRLSSASIASARWSNPVMIHAISCFTAALVVLLLWPLAQQESHAVAFCVLFGIFGGSLFGLPASGVAFILPKQLADSLGAWTGTMWALSSGFALIGPAIVGQLVNRYSIESVGMDETSGG</sequence>
<comment type="caution">
    <text evidence="4">The sequence shown here is derived from an EMBL/GenBank/DDBJ whole genome shotgun (WGS) entry which is preliminary data.</text>
</comment>
<feature type="transmembrane region" description="Helical" evidence="3">
    <location>
        <begin position="201"/>
        <end position="218"/>
    </location>
</feature>
<keyword evidence="3" id="KW-0812">Transmembrane</keyword>
<keyword evidence="5" id="KW-1185">Reference proteome</keyword>
<keyword evidence="3" id="KW-1133">Transmembrane helix</keyword>
<feature type="transmembrane region" description="Helical" evidence="3">
    <location>
        <begin position="23"/>
        <end position="45"/>
    </location>
</feature>
<feature type="transmembrane region" description="Helical" evidence="3">
    <location>
        <begin position="152"/>
        <end position="173"/>
    </location>
</feature>
<feature type="transmembrane region" description="Helical" evidence="3">
    <location>
        <begin position="268"/>
        <end position="289"/>
    </location>
</feature>
<dbReference type="SUPFAM" id="SSF103473">
    <property type="entry name" value="MFS general substrate transporter"/>
    <property type="match status" value="1"/>
</dbReference>
<dbReference type="InterPro" id="IPR011701">
    <property type="entry name" value="MFS"/>
</dbReference>
<proteinExistence type="inferred from homology"/>
<dbReference type="AlphaFoldDB" id="A0A8H3F4F3"/>
<protein>
    <recommendedName>
        <fullName evidence="6">Major facilitator superfamily (MFS) profile domain-containing protein</fullName>
    </recommendedName>
</protein>
<organism evidence="4 5">
    <name type="scientific">Alectoria fallacina</name>
    <dbReference type="NCBI Taxonomy" id="1903189"/>
    <lineage>
        <taxon>Eukaryota</taxon>
        <taxon>Fungi</taxon>
        <taxon>Dikarya</taxon>
        <taxon>Ascomycota</taxon>
        <taxon>Pezizomycotina</taxon>
        <taxon>Lecanoromycetes</taxon>
        <taxon>OSLEUM clade</taxon>
        <taxon>Lecanoromycetidae</taxon>
        <taxon>Lecanorales</taxon>
        <taxon>Lecanorineae</taxon>
        <taxon>Parmeliaceae</taxon>
        <taxon>Alectoria</taxon>
    </lineage>
</organism>
<feature type="transmembrane region" description="Helical" evidence="3">
    <location>
        <begin position="295"/>
        <end position="322"/>
    </location>
</feature>
<dbReference type="Proteomes" id="UP000664203">
    <property type="component" value="Unassembled WGS sequence"/>
</dbReference>
<dbReference type="PANTHER" id="PTHR11360">
    <property type="entry name" value="MONOCARBOXYLATE TRANSPORTER"/>
    <property type="match status" value="1"/>
</dbReference>
<name>A0A8H3F4F3_9LECA</name>
<dbReference type="EMBL" id="CAJPDR010000110">
    <property type="protein sequence ID" value="CAF9918312.1"/>
    <property type="molecule type" value="Genomic_DNA"/>
</dbReference>
<dbReference type="InterPro" id="IPR050327">
    <property type="entry name" value="Proton-linked_MCT"/>
</dbReference>
<evidence type="ECO:0008006" key="6">
    <source>
        <dbReference type="Google" id="ProtNLM"/>
    </source>
</evidence>
<reference evidence="4" key="1">
    <citation type="submission" date="2021-03" db="EMBL/GenBank/DDBJ databases">
        <authorList>
            <person name="Tagirdzhanova G."/>
        </authorList>
    </citation>
    <scope>NUCLEOTIDE SEQUENCE</scope>
</reference>
<dbReference type="PANTHER" id="PTHR11360:SF234">
    <property type="entry name" value="MFS-TYPE TRANSPORTER DBAD-RELATED"/>
    <property type="match status" value="1"/>
</dbReference>
<dbReference type="Gene3D" id="1.20.1250.20">
    <property type="entry name" value="MFS general substrate transporter like domains"/>
    <property type="match status" value="2"/>
</dbReference>